<evidence type="ECO:0000313" key="1">
    <source>
        <dbReference type="EMBL" id="MDH6213912.1"/>
    </source>
</evidence>
<dbReference type="Proteomes" id="UP001160499">
    <property type="component" value="Unassembled WGS sequence"/>
</dbReference>
<gene>
    <name evidence="1" type="ORF">M2283_001195</name>
</gene>
<accession>A0ABT6LC84</accession>
<proteinExistence type="predicted"/>
<dbReference type="EMBL" id="JARXVH010000002">
    <property type="protein sequence ID" value="MDH6213912.1"/>
    <property type="molecule type" value="Genomic_DNA"/>
</dbReference>
<dbReference type="RefSeq" id="WP_280874953.1">
    <property type="nucleotide sequence ID" value="NZ_JARXVH010000002.1"/>
</dbReference>
<name>A0ABT6LC84_9ACTN</name>
<sequence length="41" mass="4404">MAPQLGPGQVLVDMPAERLPDTFTLSTARDWHRLGAVADVA</sequence>
<evidence type="ECO:0000313" key="2">
    <source>
        <dbReference type="Proteomes" id="UP001160499"/>
    </source>
</evidence>
<keyword evidence="2" id="KW-1185">Reference proteome</keyword>
<organism evidence="1 2">
    <name type="scientific">Streptomyces pseudovenezuelae</name>
    <dbReference type="NCBI Taxonomy" id="67350"/>
    <lineage>
        <taxon>Bacteria</taxon>
        <taxon>Bacillati</taxon>
        <taxon>Actinomycetota</taxon>
        <taxon>Actinomycetes</taxon>
        <taxon>Kitasatosporales</taxon>
        <taxon>Streptomycetaceae</taxon>
        <taxon>Streptomyces</taxon>
        <taxon>Streptomyces aurantiacus group</taxon>
    </lineage>
</organism>
<comment type="caution">
    <text evidence="1">The sequence shown here is derived from an EMBL/GenBank/DDBJ whole genome shotgun (WGS) entry which is preliminary data.</text>
</comment>
<reference evidence="1 2" key="1">
    <citation type="submission" date="2023-04" db="EMBL/GenBank/DDBJ databases">
        <title>Forest soil microbial communities from Buena Vista Peninsula, Colon Province, Panama.</title>
        <authorList>
            <person name="Bouskill N."/>
        </authorList>
    </citation>
    <scope>NUCLEOTIDE SEQUENCE [LARGE SCALE GENOMIC DNA]</scope>
    <source>
        <strain evidence="1 2">GGS1</strain>
    </source>
</reference>
<protein>
    <submittedName>
        <fullName evidence="1">Uncharacterized protein</fullName>
    </submittedName>
</protein>